<feature type="compositionally biased region" description="Low complexity" evidence="1">
    <location>
        <begin position="327"/>
        <end position="341"/>
    </location>
</feature>
<organism evidence="2">
    <name type="scientific">Cladocopium goreaui</name>
    <dbReference type="NCBI Taxonomy" id="2562237"/>
    <lineage>
        <taxon>Eukaryota</taxon>
        <taxon>Sar</taxon>
        <taxon>Alveolata</taxon>
        <taxon>Dinophyceae</taxon>
        <taxon>Suessiales</taxon>
        <taxon>Symbiodiniaceae</taxon>
        <taxon>Cladocopium</taxon>
    </lineage>
</organism>
<feature type="region of interest" description="Disordered" evidence="1">
    <location>
        <begin position="1"/>
        <end position="21"/>
    </location>
</feature>
<dbReference type="EMBL" id="CAMXCT020001390">
    <property type="protein sequence ID" value="CAL1143001.1"/>
    <property type="molecule type" value="Genomic_DNA"/>
</dbReference>
<sequence length="948" mass="104424">MARVQAPQFMGPPSVQMTPRQEENVNLGKTVNDLILSRDPQEVDRRKKAHQAAASRLQSHTSLQKQHADLMKAHKELLQAFKNASFNAGGGAAGIQVTTPGPTDLQTMCDVKSREICGPVNGMSMVKHPALGVVRLDYDYPPAPGDSDHPALDLDPMADAGEVGEEQYKLVQEVVSTWKRHADLCRNATSGKMANVGDPKQLTRKDVDINADLLEPIVVKFGKSRARTFWCHADLVGNRSSKAEDDSMVENQGENDDDVADAWGYGEEGGESEDEKVDDPTCEWLNDEIPPDDPESSPTVESKQDPMESSKISDSVNNVPRADADDAAPTSSTSTLATAAPMEGPREAEEDGYPVPPHEHYLVKHPAEWYECLKCHQKGQNIKDQPCDPKCAEKHCAKLPFKMGETANESLEEEECLLNALLEEELALSQMVEEAMAMSLSMSLEPGNDGNPPEEPHDPDLEKAMAMSLEVLPARKKEVDGDTQDKKVVDGDTQDRKEVDGDTKDKESKDKESKDKESKDMQRALALSIHSMNDPLKDMEADSPRKDLPAQEELSALCSEANLYNMQCLVNMGFTKEQAIWGVKRANDSNGSLDLALQHASWRCDADILMAKRRKLEDLSKNATTTTPKDVEKPEPPKPGSCSILSLVWIGTWQHVHIRRMLDPSHEIMDRLFFNLGDVLDTMPMNTLEATTAFEEQKLEAKKVEEGNGEVITAKDVYELYDPDPEFLRAKTMTLDEAWELGCEGAKHWAPDDDKVSMENATTEKPAVEEPKDDTTAASQADIAQASPRDEAALRPDHLLQSLKPITPAEQKGEAQVDAEVPKTKKKTRKTRGDKAVAATAEPSAASAASPAETKSRKRTKTEVEKKPKETKKESKSVPKSPKSKSKEMKPKKGKGKGKAGQKAEKVDQSEKKAQQSRKSSAYHVAKRAAMNQGKTKEEAIELARLVP</sequence>
<feature type="compositionally biased region" description="Low complexity" evidence="1">
    <location>
        <begin position="836"/>
        <end position="853"/>
    </location>
</feature>
<feature type="region of interest" description="Disordered" evidence="1">
    <location>
        <begin position="240"/>
        <end position="352"/>
    </location>
</feature>
<name>A0A9P1CDV5_9DINO</name>
<evidence type="ECO:0000256" key="1">
    <source>
        <dbReference type="SAM" id="MobiDB-lite"/>
    </source>
</evidence>
<reference evidence="2" key="1">
    <citation type="submission" date="2022-10" db="EMBL/GenBank/DDBJ databases">
        <authorList>
            <person name="Chen Y."/>
            <person name="Dougan E. K."/>
            <person name="Chan C."/>
            <person name="Rhodes N."/>
            <person name="Thang M."/>
        </authorList>
    </citation>
    <scope>NUCLEOTIDE SEQUENCE</scope>
</reference>
<keyword evidence="4" id="KW-1185">Reference proteome</keyword>
<accession>A0A9P1CDV5</accession>
<feature type="region of interest" description="Disordered" evidence="1">
    <location>
        <begin position="38"/>
        <end position="66"/>
    </location>
</feature>
<evidence type="ECO:0000313" key="2">
    <source>
        <dbReference type="EMBL" id="CAI3989626.1"/>
    </source>
</evidence>
<reference evidence="3" key="2">
    <citation type="submission" date="2024-04" db="EMBL/GenBank/DDBJ databases">
        <authorList>
            <person name="Chen Y."/>
            <person name="Shah S."/>
            <person name="Dougan E. K."/>
            <person name="Thang M."/>
            <person name="Chan C."/>
        </authorList>
    </citation>
    <scope>NUCLEOTIDE SEQUENCE [LARGE SCALE GENOMIC DNA]</scope>
</reference>
<evidence type="ECO:0008006" key="5">
    <source>
        <dbReference type="Google" id="ProtNLM"/>
    </source>
</evidence>
<evidence type="ECO:0000313" key="3">
    <source>
        <dbReference type="EMBL" id="CAL1143001.1"/>
    </source>
</evidence>
<feature type="region of interest" description="Disordered" evidence="1">
    <location>
        <begin position="619"/>
        <end position="639"/>
    </location>
</feature>
<feature type="region of interest" description="Disordered" evidence="1">
    <location>
        <begin position="474"/>
        <end position="522"/>
    </location>
</feature>
<comment type="caution">
    <text evidence="2">The sequence shown here is derived from an EMBL/GenBank/DDBJ whole genome shotgun (WGS) entry which is preliminary data.</text>
</comment>
<dbReference type="EMBL" id="CAMXCT030001390">
    <property type="protein sequence ID" value="CAL4776938.1"/>
    <property type="molecule type" value="Genomic_DNA"/>
</dbReference>
<protein>
    <recommendedName>
        <fullName evidence="5">UBA domain-containing protein</fullName>
    </recommendedName>
</protein>
<feature type="compositionally biased region" description="Basic and acidic residues" evidence="1">
    <location>
        <begin position="811"/>
        <end position="823"/>
    </location>
</feature>
<dbReference type="Proteomes" id="UP001152797">
    <property type="component" value="Unassembled WGS sequence"/>
</dbReference>
<feature type="region of interest" description="Disordered" evidence="1">
    <location>
        <begin position="748"/>
        <end position="948"/>
    </location>
</feature>
<feature type="compositionally biased region" description="Basic and acidic residues" evidence="1">
    <location>
        <begin position="861"/>
        <end position="877"/>
    </location>
</feature>
<evidence type="ECO:0000313" key="4">
    <source>
        <dbReference type="Proteomes" id="UP001152797"/>
    </source>
</evidence>
<dbReference type="EMBL" id="CAMXCT010001390">
    <property type="protein sequence ID" value="CAI3989626.1"/>
    <property type="molecule type" value="Genomic_DNA"/>
</dbReference>
<dbReference type="CDD" id="cd14270">
    <property type="entry name" value="UBA"/>
    <property type="match status" value="1"/>
</dbReference>
<feature type="compositionally biased region" description="Basic and acidic residues" evidence="1">
    <location>
        <begin position="766"/>
        <end position="775"/>
    </location>
</feature>
<feature type="compositionally biased region" description="Basic and acidic residues" evidence="1">
    <location>
        <begin position="788"/>
        <end position="798"/>
    </location>
</feature>
<proteinExistence type="predicted"/>
<gene>
    <name evidence="2" type="ORF">C1SCF055_LOCUS16686</name>
</gene>
<feature type="compositionally biased region" description="Acidic residues" evidence="1">
    <location>
        <begin position="268"/>
        <end position="295"/>
    </location>
</feature>
<feature type="compositionally biased region" description="Polar residues" evidence="1">
    <location>
        <begin position="56"/>
        <end position="65"/>
    </location>
</feature>
<feature type="compositionally biased region" description="Basic and acidic residues" evidence="1">
    <location>
        <begin position="902"/>
        <end position="914"/>
    </location>
</feature>
<feature type="compositionally biased region" description="Basic and acidic residues" evidence="1">
    <location>
        <begin position="748"/>
        <end position="757"/>
    </location>
</feature>
<dbReference type="AlphaFoldDB" id="A0A9P1CDV5"/>